<proteinExistence type="predicted"/>
<accession>A0A2G9UZN7</accession>
<organism evidence="1 2">
    <name type="scientific">Teladorsagia circumcincta</name>
    <name type="common">Brown stomach worm</name>
    <name type="synonym">Ostertagia circumcincta</name>
    <dbReference type="NCBI Taxonomy" id="45464"/>
    <lineage>
        <taxon>Eukaryota</taxon>
        <taxon>Metazoa</taxon>
        <taxon>Ecdysozoa</taxon>
        <taxon>Nematoda</taxon>
        <taxon>Chromadorea</taxon>
        <taxon>Rhabditida</taxon>
        <taxon>Rhabditina</taxon>
        <taxon>Rhabditomorpha</taxon>
        <taxon>Strongyloidea</taxon>
        <taxon>Trichostrongylidae</taxon>
        <taxon>Teladorsagia</taxon>
    </lineage>
</organism>
<evidence type="ECO:0000313" key="1">
    <source>
        <dbReference type="EMBL" id="PIO75192.1"/>
    </source>
</evidence>
<sequence length="96" mass="10844">MSSVAEDTTLLKPLRYVASAGERRRRRARPTAKVLVIVLGERYGGVFYLREQEKLCKGQKGVECEANLNTGTTNAECSIANDFVVKFYYEKHLTDL</sequence>
<evidence type="ECO:0000313" key="2">
    <source>
        <dbReference type="Proteomes" id="UP000230423"/>
    </source>
</evidence>
<dbReference type="EMBL" id="KZ345168">
    <property type="protein sequence ID" value="PIO75192.1"/>
    <property type="molecule type" value="Genomic_DNA"/>
</dbReference>
<keyword evidence="2" id="KW-1185">Reference proteome</keyword>
<dbReference type="Proteomes" id="UP000230423">
    <property type="component" value="Unassembled WGS sequence"/>
</dbReference>
<dbReference type="AlphaFoldDB" id="A0A2G9UZN7"/>
<gene>
    <name evidence="1" type="ORF">TELCIR_02767</name>
</gene>
<name>A0A2G9UZN7_TELCI</name>
<protein>
    <submittedName>
        <fullName evidence="1">Uncharacterized protein</fullName>
    </submittedName>
</protein>
<reference evidence="1 2" key="1">
    <citation type="submission" date="2015-09" db="EMBL/GenBank/DDBJ databases">
        <title>Draft genome of the parasitic nematode Teladorsagia circumcincta isolate WARC Sus (inbred).</title>
        <authorList>
            <person name="Mitreva M."/>
        </authorList>
    </citation>
    <scope>NUCLEOTIDE SEQUENCE [LARGE SCALE GENOMIC DNA]</scope>
    <source>
        <strain evidence="1 2">S</strain>
    </source>
</reference>